<organism evidence="1 2">
    <name type="scientific">Tumebacillus avium</name>
    <dbReference type="NCBI Taxonomy" id="1903704"/>
    <lineage>
        <taxon>Bacteria</taxon>
        <taxon>Bacillati</taxon>
        <taxon>Bacillota</taxon>
        <taxon>Bacilli</taxon>
        <taxon>Bacillales</taxon>
        <taxon>Alicyclobacillaceae</taxon>
        <taxon>Tumebacillus</taxon>
    </lineage>
</organism>
<sequence length="85" mass="10267">MGMGFWSEAKQHREATEHLHETPWWQELMNDPHFESSFQRNYYVRLKLSSADYIHKLMNSETERRAFIEEVLHPDPEHLANPDQD</sequence>
<name>A0A1Y0IRH8_9BACL</name>
<dbReference type="AlphaFoldDB" id="A0A1Y0IRH8"/>
<dbReference type="RefSeq" id="WP_087458210.1">
    <property type="nucleotide sequence ID" value="NZ_CP021434.1"/>
</dbReference>
<dbReference type="OrthoDB" id="2382027at2"/>
<protein>
    <submittedName>
        <fullName evidence="1">Uncharacterized protein</fullName>
    </submittedName>
</protein>
<reference evidence="2" key="1">
    <citation type="submission" date="2017-05" db="EMBL/GenBank/DDBJ databases">
        <authorList>
            <person name="Sung H."/>
        </authorList>
    </citation>
    <scope>NUCLEOTIDE SEQUENCE [LARGE SCALE GENOMIC DNA]</scope>
    <source>
        <strain evidence="2">AR23208</strain>
    </source>
</reference>
<dbReference type="Proteomes" id="UP000195437">
    <property type="component" value="Chromosome"/>
</dbReference>
<evidence type="ECO:0000313" key="1">
    <source>
        <dbReference type="EMBL" id="ARU62860.1"/>
    </source>
</evidence>
<dbReference type="EMBL" id="CP021434">
    <property type="protein sequence ID" value="ARU62860.1"/>
    <property type="molecule type" value="Genomic_DNA"/>
</dbReference>
<proteinExistence type="predicted"/>
<keyword evidence="2" id="KW-1185">Reference proteome</keyword>
<accession>A0A1Y0IRH8</accession>
<gene>
    <name evidence="1" type="ORF">CBW65_19165</name>
</gene>
<evidence type="ECO:0000313" key="2">
    <source>
        <dbReference type="Proteomes" id="UP000195437"/>
    </source>
</evidence>
<dbReference type="KEGG" id="tum:CBW65_19165"/>